<keyword evidence="3" id="KW-1185">Reference proteome</keyword>
<dbReference type="AlphaFoldDB" id="A0A923LLY8"/>
<dbReference type="EMBL" id="JACOPH010000002">
    <property type="protein sequence ID" value="MBC5713252.1"/>
    <property type="molecule type" value="Genomic_DNA"/>
</dbReference>
<reference evidence="2" key="1">
    <citation type="submission" date="2020-08" db="EMBL/GenBank/DDBJ databases">
        <title>Genome public.</title>
        <authorList>
            <person name="Liu C."/>
            <person name="Sun Q."/>
        </authorList>
    </citation>
    <scope>NUCLEOTIDE SEQUENCE</scope>
    <source>
        <strain evidence="2">BX1005</strain>
    </source>
</reference>
<proteinExistence type="predicted"/>
<accession>A0A923LLY8</accession>
<dbReference type="Pfam" id="PF11007">
    <property type="entry name" value="CotJA"/>
    <property type="match status" value="1"/>
</dbReference>
<dbReference type="Proteomes" id="UP000606720">
    <property type="component" value="Unassembled WGS sequence"/>
</dbReference>
<feature type="compositionally biased region" description="Polar residues" evidence="1">
    <location>
        <begin position="1"/>
        <end position="18"/>
    </location>
</feature>
<evidence type="ECO:0000256" key="1">
    <source>
        <dbReference type="SAM" id="MobiDB-lite"/>
    </source>
</evidence>
<evidence type="ECO:0000313" key="3">
    <source>
        <dbReference type="Proteomes" id="UP000606720"/>
    </source>
</evidence>
<sequence length="74" mass="8390">MNTCGQPRCSCSTGSAPTPRNREMVSDENFALAMAYVPMQHFHNVYELDEAMQYGTIFPELNKPFLGWKGGCRR</sequence>
<gene>
    <name evidence="2" type="ORF">H8S17_03345</name>
</gene>
<dbReference type="RefSeq" id="WP_178051271.1">
    <property type="nucleotide sequence ID" value="NZ_JACOPH010000002.1"/>
</dbReference>
<organism evidence="2 3">
    <name type="scientific">Roseburia zhanii</name>
    <dbReference type="NCBI Taxonomy" id="2763064"/>
    <lineage>
        <taxon>Bacteria</taxon>
        <taxon>Bacillati</taxon>
        <taxon>Bacillota</taxon>
        <taxon>Clostridia</taxon>
        <taxon>Lachnospirales</taxon>
        <taxon>Lachnospiraceae</taxon>
        <taxon>Roseburia</taxon>
    </lineage>
</organism>
<protein>
    <submittedName>
        <fullName evidence="2">Spore coat associated protein CotJA</fullName>
    </submittedName>
</protein>
<comment type="caution">
    <text evidence="2">The sequence shown here is derived from an EMBL/GenBank/DDBJ whole genome shotgun (WGS) entry which is preliminary data.</text>
</comment>
<feature type="region of interest" description="Disordered" evidence="1">
    <location>
        <begin position="1"/>
        <end position="22"/>
    </location>
</feature>
<evidence type="ECO:0000313" key="2">
    <source>
        <dbReference type="EMBL" id="MBC5713252.1"/>
    </source>
</evidence>
<name>A0A923LLY8_9FIRM</name>
<dbReference type="InterPro" id="IPR020256">
    <property type="entry name" value="Spore_coat_CotJA"/>
</dbReference>